<sequence length="401" mass="46145">MENIFLVFIIIFRLISVALKFAYNNLTLIDLKKISEKEEDVEKILETRISMQFVSSFLNELTVIFLGLLFYLKISDIKKAILLVVIYLLIEKVIVGLLGFISREKIVKMLMPVLSPLYFVVKVFVFPAYKLSLFLIKKEDIRLDDEEDKEDEERAFIDVATEEGIIEEGEKDLIKGVLEFGDTIVREVMTPRTDIIAVQESISYESLIEKFKEAKHSRLPVFRDSIDNIIGIVHLKDILASEKEKFNLSKIIQKPYFIPETKKVLELLREMQNNKLKMAIVLDEYGGTAGVVTIEDLVEEIVGEIDDEHDIARNVIQKINETTYIVDGSCNIHFFAEETGIELDFEDVDTLGGVVFTIFGRIPQEGESVEYENIKITVEKMTNRRVKTIKVELLNKENEND</sequence>
<dbReference type="CDD" id="cd04590">
    <property type="entry name" value="CBS_pair_CorC_HlyC_assoc"/>
    <property type="match status" value="1"/>
</dbReference>
<feature type="transmembrane region" description="Helical" evidence="4">
    <location>
        <begin position="53"/>
        <end position="74"/>
    </location>
</feature>
<evidence type="ECO:0000256" key="1">
    <source>
        <dbReference type="ARBA" id="ARBA00022737"/>
    </source>
</evidence>
<evidence type="ECO:0000256" key="3">
    <source>
        <dbReference type="PROSITE-ProRule" id="PRU00703"/>
    </source>
</evidence>
<keyword evidence="2 3" id="KW-0129">CBS domain</keyword>
<keyword evidence="4" id="KW-0812">Transmembrane</keyword>
<dbReference type="KEGG" id="thyd:TTHT_0812"/>
<dbReference type="RefSeq" id="WP_201328724.1">
    <property type="nucleotide sequence ID" value="NZ_AP017470.1"/>
</dbReference>
<dbReference type="AlphaFoldDB" id="A0A7R6PLN9"/>
<dbReference type="InterPro" id="IPR044751">
    <property type="entry name" value="Ion_transp-like_CBS"/>
</dbReference>
<proteinExistence type="predicted"/>
<keyword evidence="7" id="KW-1185">Reference proteome</keyword>
<dbReference type="PROSITE" id="PS51371">
    <property type="entry name" value="CBS"/>
    <property type="match status" value="2"/>
</dbReference>
<feature type="domain" description="CBS" evidence="5">
    <location>
        <begin position="251"/>
        <end position="308"/>
    </location>
</feature>
<dbReference type="InterPro" id="IPR016169">
    <property type="entry name" value="FAD-bd_PCMH_sub2"/>
</dbReference>
<dbReference type="Gene3D" id="3.30.465.10">
    <property type="match status" value="1"/>
</dbReference>
<evidence type="ECO:0000256" key="2">
    <source>
        <dbReference type="ARBA" id="ARBA00023122"/>
    </source>
</evidence>
<dbReference type="GO" id="GO:0005886">
    <property type="term" value="C:plasma membrane"/>
    <property type="evidence" value="ECO:0007669"/>
    <property type="project" value="TreeGrafter"/>
</dbReference>
<dbReference type="SUPFAM" id="SSF56176">
    <property type="entry name" value="FAD-binding/transporter-associated domain-like"/>
    <property type="match status" value="1"/>
</dbReference>
<evidence type="ECO:0000256" key="4">
    <source>
        <dbReference type="SAM" id="Phobius"/>
    </source>
</evidence>
<keyword evidence="4" id="KW-0472">Membrane</keyword>
<dbReference type="Proteomes" id="UP000595564">
    <property type="component" value="Chromosome"/>
</dbReference>
<feature type="transmembrane region" description="Helical" evidence="4">
    <location>
        <begin position="6"/>
        <end position="23"/>
    </location>
</feature>
<reference evidence="6 7" key="1">
    <citation type="journal article" date="2012" name="Extremophiles">
        <title>Thermotomaculum hydrothermale gen. nov., sp. nov., a novel heterotrophic thermophile within the phylum Acidobacteria from a deep-sea hydrothermal vent chimney in the Southern Okinawa Trough.</title>
        <authorList>
            <person name="Izumi H."/>
            <person name="Nunoura T."/>
            <person name="Miyazaki M."/>
            <person name="Mino S."/>
            <person name="Toki T."/>
            <person name="Takai K."/>
            <person name="Sako Y."/>
            <person name="Sawabe T."/>
            <person name="Nakagawa S."/>
        </authorList>
    </citation>
    <scope>NUCLEOTIDE SEQUENCE [LARGE SCALE GENOMIC DNA]</scope>
    <source>
        <strain evidence="6 7">AC55</strain>
    </source>
</reference>
<dbReference type="Gene3D" id="3.10.580.10">
    <property type="entry name" value="CBS-domain"/>
    <property type="match status" value="1"/>
</dbReference>
<dbReference type="PANTHER" id="PTHR22777">
    <property type="entry name" value="HEMOLYSIN-RELATED"/>
    <property type="match status" value="1"/>
</dbReference>
<dbReference type="InterPro" id="IPR005170">
    <property type="entry name" value="Transptr-assoc_dom"/>
</dbReference>
<dbReference type="InterPro" id="IPR046342">
    <property type="entry name" value="CBS_dom_sf"/>
</dbReference>
<dbReference type="InterPro" id="IPR036318">
    <property type="entry name" value="FAD-bd_PCMH-like_sf"/>
</dbReference>
<dbReference type="SMART" id="SM01091">
    <property type="entry name" value="CorC_HlyC"/>
    <property type="match status" value="1"/>
</dbReference>
<organism evidence="6 7">
    <name type="scientific">Thermotomaculum hydrothermale</name>
    <dbReference type="NCBI Taxonomy" id="981385"/>
    <lineage>
        <taxon>Bacteria</taxon>
        <taxon>Pseudomonadati</taxon>
        <taxon>Acidobacteriota</taxon>
        <taxon>Holophagae</taxon>
        <taxon>Thermotomaculales</taxon>
        <taxon>Thermotomaculaceae</taxon>
        <taxon>Thermotomaculum</taxon>
    </lineage>
</organism>
<protein>
    <recommendedName>
        <fullName evidence="5">CBS domain-containing protein</fullName>
    </recommendedName>
</protein>
<dbReference type="PANTHER" id="PTHR22777:SF17">
    <property type="entry name" value="UPF0053 PROTEIN SLL0260"/>
    <property type="match status" value="1"/>
</dbReference>
<gene>
    <name evidence="6" type="ORF">TTHT_0812</name>
</gene>
<dbReference type="GO" id="GO:0050660">
    <property type="term" value="F:flavin adenine dinucleotide binding"/>
    <property type="evidence" value="ECO:0007669"/>
    <property type="project" value="InterPro"/>
</dbReference>
<feature type="domain" description="CBS" evidence="5">
    <location>
        <begin position="189"/>
        <end position="249"/>
    </location>
</feature>
<evidence type="ECO:0000313" key="7">
    <source>
        <dbReference type="Proteomes" id="UP000595564"/>
    </source>
</evidence>
<feature type="transmembrane region" description="Helical" evidence="4">
    <location>
        <begin position="113"/>
        <end position="136"/>
    </location>
</feature>
<accession>A0A7R6PLN9</accession>
<dbReference type="SUPFAM" id="SSF54631">
    <property type="entry name" value="CBS-domain pair"/>
    <property type="match status" value="1"/>
</dbReference>
<dbReference type="Pfam" id="PF03471">
    <property type="entry name" value="CorC_HlyC"/>
    <property type="match status" value="1"/>
</dbReference>
<dbReference type="Pfam" id="PF00571">
    <property type="entry name" value="CBS"/>
    <property type="match status" value="2"/>
</dbReference>
<dbReference type="InterPro" id="IPR000644">
    <property type="entry name" value="CBS_dom"/>
</dbReference>
<feature type="transmembrane region" description="Helical" evidence="4">
    <location>
        <begin position="80"/>
        <end position="101"/>
    </location>
</feature>
<dbReference type="EMBL" id="AP017470">
    <property type="protein sequence ID" value="BBB32377.1"/>
    <property type="molecule type" value="Genomic_DNA"/>
</dbReference>
<dbReference type="FunFam" id="3.10.580.10:FF:000002">
    <property type="entry name" value="Magnesium/cobalt efflux protein CorC"/>
    <property type="match status" value="1"/>
</dbReference>
<keyword evidence="1" id="KW-0677">Repeat</keyword>
<evidence type="ECO:0000313" key="6">
    <source>
        <dbReference type="EMBL" id="BBB32377.1"/>
    </source>
</evidence>
<dbReference type="SMART" id="SM00116">
    <property type="entry name" value="CBS"/>
    <property type="match status" value="2"/>
</dbReference>
<keyword evidence="4" id="KW-1133">Transmembrane helix</keyword>
<evidence type="ECO:0000259" key="5">
    <source>
        <dbReference type="PROSITE" id="PS51371"/>
    </source>
</evidence>
<name>A0A7R6PLN9_9BACT</name>